<accession>S3CSL1</accession>
<reference evidence="3 4" key="1">
    <citation type="journal article" date="2013" name="BMC Genomics">
        <title>Genomics-driven discovery of the pneumocandin biosynthetic gene cluster in the fungus Glarea lozoyensis.</title>
        <authorList>
            <person name="Chen L."/>
            <person name="Yue Q."/>
            <person name="Zhang X."/>
            <person name="Xiang M."/>
            <person name="Wang C."/>
            <person name="Li S."/>
            <person name="Che Y."/>
            <person name="Ortiz-Lopez F.J."/>
            <person name="Bills G.F."/>
            <person name="Liu X."/>
            <person name="An Z."/>
        </authorList>
    </citation>
    <scope>NUCLEOTIDE SEQUENCE [LARGE SCALE GENOMIC DNA]</scope>
    <source>
        <strain evidence="4">ATCC 20868 / MF5171</strain>
    </source>
</reference>
<dbReference type="STRING" id="1116229.S3CSL1"/>
<dbReference type="Proteomes" id="UP000016922">
    <property type="component" value="Unassembled WGS sequence"/>
</dbReference>
<evidence type="ECO:0000313" key="3">
    <source>
        <dbReference type="EMBL" id="EPE29417.1"/>
    </source>
</evidence>
<dbReference type="PANTHER" id="PTHR33112:SF12">
    <property type="entry name" value="HETEROKARYON INCOMPATIBILITY DOMAIN-CONTAINING PROTEIN"/>
    <property type="match status" value="1"/>
</dbReference>
<dbReference type="EMBL" id="KE145367">
    <property type="protein sequence ID" value="EPE29417.1"/>
    <property type="molecule type" value="Genomic_DNA"/>
</dbReference>
<dbReference type="HOGENOM" id="CLU_003953_2_2_1"/>
<evidence type="ECO:0000256" key="1">
    <source>
        <dbReference type="SAM" id="MobiDB-lite"/>
    </source>
</evidence>
<dbReference type="OMA" id="IWHERMQ"/>
<feature type="compositionally biased region" description="Low complexity" evidence="1">
    <location>
        <begin position="190"/>
        <end position="206"/>
    </location>
</feature>
<name>S3CSL1_GLAL2</name>
<evidence type="ECO:0000313" key="4">
    <source>
        <dbReference type="Proteomes" id="UP000016922"/>
    </source>
</evidence>
<protein>
    <recommendedName>
        <fullName evidence="2">Heterokaryon incompatibility domain-containing protein</fullName>
    </recommendedName>
</protein>
<dbReference type="OrthoDB" id="5135333at2759"/>
<proteinExistence type="predicted"/>
<dbReference type="PANTHER" id="PTHR33112">
    <property type="entry name" value="DOMAIN PROTEIN, PUTATIVE-RELATED"/>
    <property type="match status" value="1"/>
</dbReference>
<feature type="compositionally biased region" description="Basic and acidic residues" evidence="1">
    <location>
        <begin position="207"/>
        <end position="224"/>
    </location>
</feature>
<evidence type="ECO:0000259" key="2">
    <source>
        <dbReference type="Pfam" id="PF06985"/>
    </source>
</evidence>
<dbReference type="Pfam" id="PF06985">
    <property type="entry name" value="HET"/>
    <property type="match status" value="1"/>
</dbReference>
<gene>
    <name evidence="3" type="ORF">GLAREA_00577</name>
</gene>
<dbReference type="GeneID" id="19459635"/>
<keyword evidence="4" id="KW-1185">Reference proteome</keyword>
<dbReference type="KEGG" id="glz:GLAREA_00577"/>
<dbReference type="AlphaFoldDB" id="S3CSL1"/>
<dbReference type="InterPro" id="IPR010730">
    <property type="entry name" value="HET"/>
</dbReference>
<feature type="region of interest" description="Disordered" evidence="1">
    <location>
        <begin position="165"/>
        <end position="225"/>
    </location>
</feature>
<feature type="domain" description="Heterokaryon incompatibility" evidence="2">
    <location>
        <begin position="295"/>
        <end position="435"/>
    </location>
</feature>
<dbReference type="eggNOG" id="ENOG502SNM0">
    <property type="taxonomic scope" value="Eukaryota"/>
</dbReference>
<sequence length="859" mass="98206">MAPTATEQLLPELETLLVDLYDALDDLENYSHATRLTAGAGTSTAVVFEAELLRDKIEIFLTRTEEHMADRLLTRTWRNFWGKTPVQVKRPGEISEFRAMKMPLTRLVDGMKKISSKYLKGSRPNILRQHSWIFVDELIDPPQLRRNTILTQMKRHLWVSDRHNQEFTRHSPSPPLRIHANVDSEDSELSMDSSSETGSSTTSNSAEETRVLDTSSDEDKHGENRLYMPGVQRKLIDPAWIDIEMLGHWLRTCDSEHGEMCSRPLGVDSSTLARPALLIDVKKKCLTWTESSFRYACLSYVWGGSATLKTVKDNLQCLLELNSLKDRQDEIPRTIRDTIGLVEQLNIQYLWVDALCVVQDDVESKHTQIQAMAGIYANAYLTIVAASGWDADHGLRGIQGVTEPRQVSSFSKGDFQENLQPFDSIWYSRGWTFQELALSPRKLMFQYKVAIWECNKSAWNEASLLANQARHSGSHIAQSRISPWKPMSLTEFPDIALYIRLVSRYVTRKLTYPSDGLHAITGLLSLLSSSFPGRFISGLPEMFFDAALLWQPEEVMQRRRAPSLVESPPSWSWVAWEGKIDNSAWLRHFVHREIHLNFNEDRKQGRDLLRATQVLPLVQWYAGDTLENATRIKTAPCSWEKFDAFPKGMDLPGYLHWKKYFNNNYVYKETKVGNTSTSVGCSTYPLPLSESETEPPISARYLFGHVKRCLLKVGRKLGATDHLLPHYMTVALNNGKGERCGALNLLLSPDDIGGDLAGKTFEMVAISRGELLCPKRLDPEDWEMRSRELLDWGNFREAKSWEHDRLTSYEKARRFTIIEFYYVLWIEWEDGIAYRKGLGRVLKEAWDGEGGDEIDLVLG</sequence>
<dbReference type="RefSeq" id="XP_008083526.1">
    <property type="nucleotide sequence ID" value="XM_008085335.1"/>
</dbReference>
<organism evidence="3 4">
    <name type="scientific">Glarea lozoyensis (strain ATCC 20868 / MF5171)</name>
    <dbReference type="NCBI Taxonomy" id="1116229"/>
    <lineage>
        <taxon>Eukaryota</taxon>
        <taxon>Fungi</taxon>
        <taxon>Dikarya</taxon>
        <taxon>Ascomycota</taxon>
        <taxon>Pezizomycotina</taxon>
        <taxon>Leotiomycetes</taxon>
        <taxon>Helotiales</taxon>
        <taxon>Helotiaceae</taxon>
        <taxon>Glarea</taxon>
    </lineage>
</organism>